<dbReference type="GO" id="GO:0070967">
    <property type="term" value="F:coenzyme F420 binding"/>
    <property type="evidence" value="ECO:0007669"/>
    <property type="project" value="TreeGrafter"/>
</dbReference>
<name>A0A2P8R3H7_9BACT</name>
<evidence type="ECO:0000313" key="4">
    <source>
        <dbReference type="EMBL" id="PSM53053.1"/>
    </source>
</evidence>
<dbReference type="Pfam" id="PF10615">
    <property type="entry name" value="DUF2470"/>
    <property type="match status" value="1"/>
</dbReference>
<dbReference type="EMBL" id="PDHH01000001">
    <property type="protein sequence ID" value="PSM53053.1"/>
    <property type="molecule type" value="Genomic_DNA"/>
</dbReference>
<dbReference type="InterPro" id="IPR026324">
    <property type="entry name" value="Haem_oxygenase_HugZ"/>
</dbReference>
<keyword evidence="5" id="KW-1185">Reference proteome</keyword>
<dbReference type="GO" id="GO:0016627">
    <property type="term" value="F:oxidoreductase activity, acting on the CH-CH group of donors"/>
    <property type="evidence" value="ECO:0007669"/>
    <property type="project" value="TreeGrafter"/>
</dbReference>
<dbReference type="InterPro" id="IPR011576">
    <property type="entry name" value="Pyridox_Oxase_N"/>
</dbReference>
<comment type="caution">
    <text evidence="4">The sequence shown here is derived from an EMBL/GenBank/DDBJ whole genome shotgun (WGS) entry which is preliminary data.</text>
</comment>
<evidence type="ECO:0000313" key="5">
    <source>
        <dbReference type="Proteomes" id="UP000240535"/>
    </source>
</evidence>
<dbReference type="Gene3D" id="2.30.110.10">
    <property type="entry name" value="Electron Transport, Fmn-binding Protein, Chain A"/>
    <property type="match status" value="1"/>
</dbReference>
<accession>A0A2P8R3H7</accession>
<dbReference type="GO" id="GO:0005829">
    <property type="term" value="C:cytosol"/>
    <property type="evidence" value="ECO:0007669"/>
    <property type="project" value="TreeGrafter"/>
</dbReference>
<dbReference type="InterPro" id="IPR037119">
    <property type="entry name" value="Haem_oxidase_HugZ-like_sf"/>
</dbReference>
<dbReference type="AlphaFoldDB" id="A0A2P8R3H7"/>
<dbReference type="Gene3D" id="3.20.180.10">
    <property type="entry name" value="PNP-oxidase-like"/>
    <property type="match status" value="1"/>
</dbReference>
<proteinExistence type="predicted"/>
<keyword evidence="1" id="KW-0560">Oxidoreductase</keyword>
<organism evidence="4 5">
    <name type="scientific">Campylobacter blaseri</name>
    <dbReference type="NCBI Taxonomy" id="2042961"/>
    <lineage>
        <taxon>Bacteria</taxon>
        <taxon>Pseudomonadati</taxon>
        <taxon>Campylobacterota</taxon>
        <taxon>Epsilonproteobacteria</taxon>
        <taxon>Campylobacterales</taxon>
        <taxon>Campylobacteraceae</taxon>
        <taxon>Campylobacter</taxon>
    </lineage>
</organism>
<dbReference type="PANTHER" id="PTHR35176">
    <property type="entry name" value="HEME OXYGENASE HI_0854-RELATED"/>
    <property type="match status" value="1"/>
</dbReference>
<dbReference type="InterPro" id="IPR052019">
    <property type="entry name" value="F420H2_bilvrd_red/Heme_oxyg"/>
</dbReference>
<evidence type="ECO:0000256" key="1">
    <source>
        <dbReference type="ARBA" id="ARBA00023002"/>
    </source>
</evidence>
<dbReference type="PANTHER" id="PTHR35176:SF6">
    <property type="entry name" value="HEME OXYGENASE HI_0854-RELATED"/>
    <property type="match status" value="1"/>
</dbReference>
<dbReference type="OrthoDB" id="92793at2"/>
<evidence type="ECO:0000259" key="3">
    <source>
        <dbReference type="Pfam" id="PF10615"/>
    </source>
</evidence>
<sequence>MSNYAIKHMNEDHKDVVELLFKKYAFVEDSSGAEVIGLDSVSITIQQNDKKINIPFLTKVDENFSFKDVIIELYNSVKDDDKNDKIQGQMLEFIQSFKTVLISSLDDEQCVTSYAPFVKIDNDIYVVISSVARHYHSIKQNPNKVSLMFLQDEKDAKTIFARVRAGFEVEATFCDELKDRVFDELEKINPKETALKHIKTMNDFHIIKFKLKNGRFVKGFGGAYDTFGLKILGAAKTKNPHDYKK</sequence>
<dbReference type="InterPro" id="IPR012349">
    <property type="entry name" value="Split_barrel_FMN-bd"/>
</dbReference>
<dbReference type="SUPFAM" id="SSF50475">
    <property type="entry name" value="FMN-binding split barrel"/>
    <property type="match status" value="2"/>
</dbReference>
<gene>
    <name evidence="4" type="primary">hugZ</name>
    <name evidence="4" type="ORF">CQ405_00420</name>
</gene>
<feature type="domain" description="Pyridoxamine 5'-phosphate oxidase N-terminal" evidence="2">
    <location>
        <begin position="88"/>
        <end position="217"/>
    </location>
</feature>
<dbReference type="NCBIfam" id="TIGR04109">
    <property type="entry name" value="heme_ox_HugZ"/>
    <property type="match status" value="1"/>
</dbReference>
<dbReference type="Proteomes" id="UP000240535">
    <property type="component" value="Unassembled WGS sequence"/>
</dbReference>
<dbReference type="Pfam" id="PF01243">
    <property type="entry name" value="PNPOx_N"/>
    <property type="match status" value="1"/>
</dbReference>
<dbReference type="InterPro" id="IPR019595">
    <property type="entry name" value="DUF2470"/>
</dbReference>
<protein>
    <submittedName>
        <fullName evidence="4">HugZ family heme oxygenase</fullName>
    </submittedName>
</protein>
<feature type="domain" description="DUF2470" evidence="3">
    <location>
        <begin position="5"/>
        <end position="68"/>
    </location>
</feature>
<reference evidence="5" key="1">
    <citation type="submission" date="2017-10" db="EMBL/GenBank/DDBJ databases">
        <title>Campylobacter species from seals.</title>
        <authorList>
            <person name="Gilbert M.J."/>
            <person name="Zomer A.L."/>
            <person name="Timmerman A.J."/>
            <person name="Duim B."/>
            <person name="Wagenaar J.A."/>
        </authorList>
    </citation>
    <scope>NUCLEOTIDE SEQUENCE [LARGE SCALE GENOMIC DNA]</scope>
    <source>
        <strain evidence="5">17S00004-5</strain>
    </source>
</reference>
<evidence type="ECO:0000259" key="2">
    <source>
        <dbReference type="Pfam" id="PF01243"/>
    </source>
</evidence>
<dbReference type="RefSeq" id="WP_106869452.1">
    <property type="nucleotide sequence ID" value="NZ_CP053841.1"/>
</dbReference>